<dbReference type="Pfam" id="PF00535">
    <property type="entry name" value="Glycos_transf_2"/>
    <property type="match status" value="1"/>
</dbReference>
<dbReference type="InterPro" id="IPR001173">
    <property type="entry name" value="Glyco_trans_2-like"/>
</dbReference>
<comment type="caution">
    <text evidence="6">The sequence shown here is derived from an EMBL/GenBank/DDBJ whole genome shotgun (WGS) entry which is preliminary data.</text>
</comment>
<dbReference type="GO" id="GO:0016757">
    <property type="term" value="F:glycosyltransferase activity"/>
    <property type="evidence" value="ECO:0007669"/>
    <property type="project" value="UniProtKB-KW"/>
</dbReference>
<evidence type="ECO:0000313" key="8">
    <source>
        <dbReference type="Proteomes" id="UP001597010"/>
    </source>
</evidence>
<keyword evidence="2 6" id="KW-0328">Glycosyltransferase</keyword>
<protein>
    <submittedName>
        <fullName evidence="6">Glycosyltransferase</fullName>
        <ecNumber evidence="6">2.4.-.-</ecNumber>
    </submittedName>
</protein>
<dbReference type="EMBL" id="JBHTHZ010000001">
    <property type="protein sequence ID" value="MFD0792416.1"/>
    <property type="molecule type" value="Genomic_DNA"/>
</dbReference>
<evidence type="ECO:0000256" key="1">
    <source>
        <dbReference type="ARBA" id="ARBA00006739"/>
    </source>
</evidence>
<evidence type="ECO:0000256" key="4">
    <source>
        <dbReference type="SAM" id="Phobius"/>
    </source>
</evidence>
<proteinExistence type="inferred from homology"/>
<evidence type="ECO:0000313" key="7">
    <source>
        <dbReference type="EMBL" id="MFD0792416.1"/>
    </source>
</evidence>
<dbReference type="RefSeq" id="WP_377110993.1">
    <property type="nucleotide sequence ID" value="NZ_JBHTHZ010000001.1"/>
</dbReference>
<keyword evidence="3 6" id="KW-0808">Transferase</keyword>
<organism evidence="6 8">
    <name type="scientific">Mucilaginibacter litoreus</name>
    <dbReference type="NCBI Taxonomy" id="1048221"/>
    <lineage>
        <taxon>Bacteria</taxon>
        <taxon>Pseudomonadati</taxon>
        <taxon>Bacteroidota</taxon>
        <taxon>Sphingobacteriia</taxon>
        <taxon>Sphingobacteriales</taxon>
        <taxon>Sphingobacteriaceae</taxon>
        <taxon>Mucilaginibacter</taxon>
    </lineage>
</organism>
<keyword evidence="4" id="KW-0472">Membrane</keyword>
<keyword evidence="4" id="KW-1133">Transmembrane helix</keyword>
<dbReference type="PANTHER" id="PTHR43630:SF1">
    <property type="entry name" value="POLY-BETA-1,6-N-ACETYL-D-GLUCOSAMINE SYNTHASE"/>
    <property type="match status" value="1"/>
</dbReference>
<keyword evidence="4" id="KW-0812">Transmembrane</keyword>
<evidence type="ECO:0000259" key="5">
    <source>
        <dbReference type="Pfam" id="PF00535"/>
    </source>
</evidence>
<feature type="transmembrane region" description="Helical" evidence="4">
    <location>
        <begin position="287"/>
        <end position="306"/>
    </location>
</feature>
<dbReference type="EC" id="2.4.-.-" evidence="6"/>
<name>A0ABW3AMR1_9SPHI</name>
<feature type="transmembrane region" description="Helical" evidence="4">
    <location>
        <begin position="6"/>
        <end position="25"/>
    </location>
</feature>
<dbReference type="EMBL" id="JBHTHZ010000001">
    <property type="protein sequence ID" value="MFD0792288.1"/>
    <property type="molecule type" value="Genomic_DNA"/>
</dbReference>
<comment type="similarity">
    <text evidence="1">Belongs to the glycosyltransferase 2 family.</text>
</comment>
<dbReference type="Gene3D" id="3.90.550.10">
    <property type="entry name" value="Spore Coat Polysaccharide Biosynthesis Protein SpsA, Chain A"/>
    <property type="match status" value="1"/>
</dbReference>
<keyword evidence="8" id="KW-1185">Reference proteome</keyword>
<dbReference type="InterPro" id="IPR029044">
    <property type="entry name" value="Nucleotide-diphossugar_trans"/>
</dbReference>
<gene>
    <name evidence="6" type="ORF">ACFQZX_01590</name>
    <name evidence="7" type="ORF">ACFQZX_02235</name>
</gene>
<evidence type="ECO:0000313" key="6">
    <source>
        <dbReference type="EMBL" id="MFD0792288.1"/>
    </source>
</evidence>
<dbReference type="SUPFAM" id="SSF53448">
    <property type="entry name" value="Nucleotide-diphospho-sugar transferases"/>
    <property type="match status" value="1"/>
</dbReference>
<accession>A0ABW3AMR1</accession>
<reference evidence="6" key="3">
    <citation type="submission" date="2024-09" db="EMBL/GenBank/DDBJ databases">
        <authorList>
            <person name="Sun Q."/>
            <person name="Mori K."/>
        </authorList>
    </citation>
    <scope>NUCLEOTIDE SEQUENCE</scope>
    <source>
        <strain evidence="6">CCUG 61484</strain>
    </source>
</reference>
<feature type="domain" description="Glycosyltransferase 2-like" evidence="5">
    <location>
        <begin position="48"/>
        <end position="177"/>
    </location>
</feature>
<feature type="transmembrane region" description="Helical" evidence="4">
    <location>
        <begin position="312"/>
        <end position="329"/>
    </location>
</feature>
<reference evidence="8" key="2">
    <citation type="journal article" date="2019" name="Int. J. Syst. Evol. Microbiol.">
        <title>The Global Catalogue of Microorganisms (GCM) 10K type strain sequencing project: providing services to taxonomists for standard genome sequencing and annotation.</title>
        <authorList>
            <consortium name="The Broad Institute Genomics Platform"/>
            <consortium name="The Broad Institute Genome Sequencing Center for Infectious Disease"/>
            <person name="Wu L."/>
            <person name="Ma J."/>
        </authorList>
    </citation>
    <scope>NUCLEOTIDE SEQUENCE [LARGE SCALE GENOMIC DNA]</scope>
    <source>
        <strain evidence="8">CCUG 61484</strain>
    </source>
</reference>
<feature type="transmembrane region" description="Helical" evidence="4">
    <location>
        <begin position="341"/>
        <end position="366"/>
    </location>
</feature>
<evidence type="ECO:0000256" key="2">
    <source>
        <dbReference type="ARBA" id="ARBA00022676"/>
    </source>
</evidence>
<evidence type="ECO:0000256" key="3">
    <source>
        <dbReference type="ARBA" id="ARBA00022679"/>
    </source>
</evidence>
<reference evidence="6" key="1">
    <citation type="journal article" date="2014" name="Int. J. Syst. Evol. Microbiol.">
        <title>Complete genome of a new Firmicutes species belonging to the dominant human colonic microbiota ('Ruminococcus bicirculans') reveals two chromosomes and a selective capacity to utilize plant glucans.</title>
        <authorList>
            <consortium name="NISC Comparative Sequencing Program"/>
            <person name="Wegmann U."/>
            <person name="Louis P."/>
            <person name="Goesmann A."/>
            <person name="Henrissat B."/>
            <person name="Duncan S.H."/>
            <person name="Flint H.J."/>
        </authorList>
    </citation>
    <scope>NUCLEOTIDE SEQUENCE</scope>
    <source>
        <strain evidence="6">CCUG 61484</strain>
    </source>
</reference>
<sequence>MEAYIQEALFILFQLCFIVQLYYLLANHSRLASYNPRTELPETNLPVSVIISARNEADNLRQNLPYILQQKYPDYEVVVVNDCSTDGSDVILMDIQSEFPHLKIVTVTEHERYKTGKKFALTLGIKAAKNNHFLFTDADCKPATLHWVTRMAANFNASTQIVLGYSPYTKTTNFLSPFIRFETLKTAINYLSAALIGDAYMGIGRNLAYTRSLFFGAKGFASHMHVMSGDDDLFVNQNANATNTAIEIHPDTFTYSDAKTTLGGWFRQKKRHMGVGKLYKNQHRRMLSLDAVSGFLFYVLFILFIILNFEPLFAAGVLIFRAILQFFIYRKIFNKLQCGDLIWWLPFLDIVYYIYLNVFGLIGTFIKTTRWK</sequence>
<dbReference type="Proteomes" id="UP001597010">
    <property type="component" value="Unassembled WGS sequence"/>
</dbReference>
<dbReference type="PANTHER" id="PTHR43630">
    <property type="entry name" value="POLY-BETA-1,6-N-ACETYL-D-GLUCOSAMINE SYNTHASE"/>
    <property type="match status" value="1"/>
</dbReference>